<dbReference type="RefSeq" id="WP_148602186.1">
    <property type="nucleotide sequence ID" value="NZ_RXYB01000002.1"/>
</dbReference>
<evidence type="ECO:0008006" key="4">
    <source>
        <dbReference type="Google" id="ProtNLM"/>
    </source>
</evidence>
<proteinExistence type="predicted"/>
<sequence length="116" mass="13680">MLHSEDADINIVIREIINLDKKAIDIKKNVDARAVEILEQAKNNIKEREKVESENAQKLAKKNYEIEMTKAKEERISIINSMEKDLLQVRYRYDEKKEEKAIEVLEILFKTPTDHI</sequence>
<keyword evidence="3" id="KW-1185">Reference proteome</keyword>
<accession>A0ABR6WPA4</accession>
<organism evidence="2 3">
    <name type="scientific">Acetobacterium tundrae</name>
    <dbReference type="NCBI Taxonomy" id="132932"/>
    <lineage>
        <taxon>Bacteria</taxon>
        <taxon>Bacillati</taxon>
        <taxon>Bacillota</taxon>
        <taxon>Clostridia</taxon>
        <taxon>Eubacteriales</taxon>
        <taxon>Eubacteriaceae</taxon>
        <taxon>Acetobacterium</taxon>
    </lineage>
</organism>
<keyword evidence="1" id="KW-0175">Coiled coil</keyword>
<name>A0ABR6WPA4_9FIRM</name>
<dbReference type="EMBL" id="WJBB01000025">
    <property type="protein sequence ID" value="MBC3798332.1"/>
    <property type="molecule type" value="Genomic_DNA"/>
</dbReference>
<evidence type="ECO:0000313" key="3">
    <source>
        <dbReference type="Proteomes" id="UP000653358"/>
    </source>
</evidence>
<protein>
    <recommendedName>
        <fullName evidence="4">ATPase</fullName>
    </recommendedName>
</protein>
<reference evidence="2 3" key="1">
    <citation type="journal article" date="2020" name="mSystems">
        <title>Defining Genomic and Predicted Metabolic Features of the Acetobacterium Genus.</title>
        <authorList>
            <person name="Ross D.E."/>
            <person name="Marshall C.W."/>
            <person name="Gulliver D."/>
            <person name="May H.D."/>
            <person name="Norman R.S."/>
        </authorList>
    </citation>
    <scope>NUCLEOTIDE SEQUENCE [LARGE SCALE GENOMIC DNA]</scope>
    <source>
        <strain evidence="2 3">DSM 9173</strain>
    </source>
</reference>
<evidence type="ECO:0000313" key="2">
    <source>
        <dbReference type="EMBL" id="MBC3798332.1"/>
    </source>
</evidence>
<evidence type="ECO:0000256" key="1">
    <source>
        <dbReference type="SAM" id="Coils"/>
    </source>
</evidence>
<dbReference type="Proteomes" id="UP000653358">
    <property type="component" value="Unassembled WGS sequence"/>
</dbReference>
<feature type="coiled-coil region" evidence="1">
    <location>
        <begin position="54"/>
        <end position="99"/>
    </location>
</feature>
<gene>
    <name evidence="2" type="ORF">GH807_14960</name>
</gene>
<comment type="caution">
    <text evidence="2">The sequence shown here is derived from an EMBL/GenBank/DDBJ whole genome shotgun (WGS) entry which is preliminary data.</text>
</comment>